<dbReference type="AlphaFoldDB" id="A0A8D8G990"/>
<dbReference type="EMBL" id="HBUE01300160">
    <property type="protein sequence ID" value="CAG6578490.1"/>
    <property type="molecule type" value="Transcribed_RNA"/>
</dbReference>
<dbReference type="EMBL" id="HBUE01142074">
    <property type="protein sequence ID" value="CAG6501222.1"/>
    <property type="molecule type" value="Transcribed_RNA"/>
</dbReference>
<name>A0A8D8G990_CULPI</name>
<dbReference type="EMBL" id="HBUE01142073">
    <property type="protein sequence ID" value="CAG6501221.1"/>
    <property type="molecule type" value="Transcribed_RNA"/>
</dbReference>
<sequence length="99" mass="11669">MTNRTRCTRFASVRWRTPRTTCTRTWTCSRWLRRRTPRRQPFTTRPSRRPRCSNIRTRDLPASIRARTASDRSITCNRRTSANLPTRAAMATTAQWVAT</sequence>
<evidence type="ECO:0000313" key="1">
    <source>
        <dbReference type="EMBL" id="CAG6501222.1"/>
    </source>
</evidence>
<dbReference type="EMBL" id="HBUE01300161">
    <property type="protein sequence ID" value="CAG6578492.1"/>
    <property type="molecule type" value="Transcribed_RNA"/>
</dbReference>
<proteinExistence type="predicted"/>
<protein>
    <submittedName>
        <fullName evidence="1">(northern house mosquito) hypothetical protein</fullName>
    </submittedName>
</protein>
<dbReference type="EMBL" id="HBUE01194187">
    <property type="protein sequence ID" value="CAG6526774.1"/>
    <property type="molecule type" value="Transcribed_RNA"/>
</dbReference>
<organism evidence="1">
    <name type="scientific">Culex pipiens</name>
    <name type="common">House mosquito</name>
    <dbReference type="NCBI Taxonomy" id="7175"/>
    <lineage>
        <taxon>Eukaryota</taxon>
        <taxon>Metazoa</taxon>
        <taxon>Ecdysozoa</taxon>
        <taxon>Arthropoda</taxon>
        <taxon>Hexapoda</taxon>
        <taxon>Insecta</taxon>
        <taxon>Pterygota</taxon>
        <taxon>Neoptera</taxon>
        <taxon>Endopterygota</taxon>
        <taxon>Diptera</taxon>
        <taxon>Nematocera</taxon>
        <taxon>Culicoidea</taxon>
        <taxon>Culicidae</taxon>
        <taxon>Culicinae</taxon>
        <taxon>Culicini</taxon>
        <taxon>Culex</taxon>
        <taxon>Culex</taxon>
    </lineage>
</organism>
<reference evidence="1" key="1">
    <citation type="submission" date="2021-05" db="EMBL/GenBank/DDBJ databases">
        <authorList>
            <person name="Alioto T."/>
            <person name="Alioto T."/>
            <person name="Gomez Garrido J."/>
        </authorList>
    </citation>
    <scope>NUCLEOTIDE SEQUENCE</scope>
</reference>
<accession>A0A8D8G990</accession>
<dbReference type="EMBL" id="HBUE01194188">
    <property type="protein sequence ID" value="CAG6526776.1"/>
    <property type="molecule type" value="Transcribed_RNA"/>
</dbReference>